<dbReference type="InterPro" id="IPR005754">
    <property type="entry name" value="Sortase"/>
</dbReference>
<reference evidence="4" key="2">
    <citation type="journal article" date="2020" name="Cell Host Microbe">
        <title>Functional and Genomic Variation between Human-Derived Isolates of Lachnospiraceae Reveals Inter- and Intra-Species Diversity.</title>
        <authorList>
            <person name="Sorbara M.T."/>
            <person name="Littmann E.R."/>
            <person name="Fontana E."/>
            <person name="Moody T.U."/>
            <person name="Kohout C.E."/>
            <person name="Gjonbalaj M."/>
            <person name="Eaton V."/>
            <person name="Seok R."/>
            <person name="Leiner I.M."/>
            <person name="Pamer E.G."/>
        </authorList>
    </citation>
    <scope>NUCLEOTIDE SEQUENCE</scope>
    <source>
        <strain evidence="4">MSK.15.32</strain>
    </source>
</reference>
<proteinExistence type="predicted"/>
<keyword evidence="3" id="KW-0812">Transmembrane</keyword>
<dbReference type="STRING" id="33038.GCA_900067245_02265"/>
<evidence type="ECO:0000256" key="3">
    <source>
        <dbReference type="SAM" id="Phobius"/>
    </source>
</evidence>
<keyword evidence="3" id="KW-0472">Membrane</keyword>
<dbReference type="EMBL" id="NIHM01000002">
    <property type="protein sequence ID" value="PLT57925.1"/>
    <property type="molecule type" value="Genomic_DNA"/>
</dbReference>
<feature type="active site" description="Proton donor/acceptor" evidence="2">
    <location>
        <position position="156"/>
    </location>
</feature>
<evidence type="ECO:0000256" key="1">
    <source>
        <dbReference type="ARBA" id="ARBA00022801"/>
    </source>
</evidence>
<dbReference type="Proteomes" id="UP001296580">
    <property type="component" value="Unassembled WGS sequence"/>
</dbReference>
<dbReference type="CDD" id="cd05826">
    <property type="entry name" value="Sortase_B"/>
    <property type="match status" value="1"/>
</dbReference>
<dbReference type="SUPFAM" id="SSF63817">
    <property type="entry name" value="Sortase"/>
    <property type="match status" value="1"/>
</dbReference>
<dbReference type="EC" id="3.4.22.71" evidence="4"/>
<evidence type="ECO:0000256" key="2">
    <source>
        <dbReference type="PIRSR" id="PIRSR605754-1"/>
    </source>
</evidence>
<dbReference type="Gene3D" id="2.40.260.10">
    <property type="entry name" value="Sortase"/>
    <property type="match status" value="1"/>
</dbReference>
<evidence type="ECO:0000313" key="4">
    <source>
        <dbReference type="EMBL" id="NSI59720.1"/>
    </source>
</evidence>
<dbReference type="Proteomes" id="UP000234849">
    <property type="component" value="Unassembled WGS sequence"/>
</dbReference>
<feature type="active site" description="Acyl-thioester intermediate" evidence="2">
    <location>
        <position position="251"/>
    </location>
</feature>
<gene>
    <name evidence="5" type="primary">srtB</name>
    <name evidence="5" type="ORF">CDL18_02935</name>
    <name evidence="4" type="ORF">G4993_15165</name>
</gene>
<organism evidence="5 6">
    <name type="scientific">Mediterraneibacter gnavus</name>
    <name type="common">Ruminococcus gnavus</name>
    <dbReference type="NCBI Taxonomy" id="33038"/>
    <lineage>
        <taxon>Bacteria</taxon>
        <taxon>Bacillati</taxon>
        <taxon>Bacillota</taxon>
        <taxon>Clostridia</taxon>
        <taxon>Lachnospirales</taxon>
        <taxon>Lachnospiraceae</taxon>
        <taxon>Mediterraneibacter</taxon>
    </lineage>
</organism>
<dbReference type="Pfam" id="PF04203">
    <property type="entry name" value="Sortase"/>
    <property type="match status" value="1"/>
</dbReference>
<feature type="transmembrane region" description="Helical" evidence="3">
    <location>
        <begin position="21"/>
        <end position="43"/>
    </location>
</feature>
<accession>A0A2N5NM00</accession>
<name>A0A2N5NM00_MEDGN</name>
<protein>
    <submittedName>
        <fullName evidence="4">Class B sortase</fullName>
        <ecNumber evidence="4">3.4.22.71</ecNumber>
    </submittedName>
    <submittedName>
        <fullName evidence="5">SrtB family sortase</fullName>
    </submittedName>
</protein>
<reference evidence="4" key="3">
    <citation type="submission" date="2020-02" db="EMBL/GenBank/DDBJ databases">
        <authorList>
            <person name="Littmann E."/>
            <person name="Sorbara M."/>
        </authorList>
    </citation>
    <scope>NUCLEOTIDE SEQUENCE</scope>
    <source>
        <strain evidence="4">MSK.15.32</strain>
    </source>
</reference>
<keyword evidence="3" id="KW-1133">Transmembrane helix</keyword>
<evidence type="ECO:0000313" key="6">
    <source>
        <dbReference type="Proteomes" id="UP000234849"/>
    </source>
</evidence>
<dbReference type="InterPro" id="IPR009835">
    <property type="entry name" value="SrtB"/>
</dbReference>
<sequence length="270" mass="30976">MKQVEEVEMKEKKQQKRKKKKGWDPLSLTVLLIALCVFVFSAYQLAMMMVPYYTGGEEYDEIKNLAIVSDKIGEGVEEAPKFQVDFDKLVQENPDTVAWLRFDQPSIISYPVVKSADNNEYLTKTFSANDNKLGAIFMDMRNQNDFSDRNTFIYGHNMKVGGEMFSQLNEYASEDFYKAHPYFYIYTPDGKTRTYEVFSAGVVKDSAEVYNLNITTDEEFEAYLAECKSTSNYVTSPGVDRNSKIVSLSTCTNVNEDERFLLQGVLIKEE</sequence>
<dbReference type="EMBL" id="JAAIRV010000041">
    <property type="protein sequence ID" value="NSI59720.1"/>
    <property type="molecule type" value="Genomic_DNA"/>
</dbReference>
<dbReference type="GO" id="GO:0016787">
    <property type="term" value="F:hydrolase activity"/>
    <property type="evidence" value="ECO:0007669"/>
    <property type="project" value="UniProtKB-KW"/>
</dbReference>
<keyword evidence="1 4" id="KW-0378">Hydrolase</keyword>
<dbReference type="RefSeq" id="WP_101872462.1">
    <property type="nucleotide sequence ID" value="NZ_JAAIRQ010000040.1"/>
</dbReference>
<dbReference type="NCBIfam" id="TIGR03064">
    <property type="entry name" value="sortase_srtB"/>
    <property type="match status" value="1"/>
</dbReference>
<dbReference type="AlphaFoldDB" id="A0A2N5NM00"/>
<comment type="caution">
    <text evidence="5">The sequence shown here is derived from an EMBL/GenBank/DDBJ whole genome shotgun (WGS) entry which is preliminary data.</text>
</comment>
<dbReference type="InterPro" id="IPR023365">
    <property type="entry name" value="Sortase_dom-sf"/>
</dbReference>
<reference evidence="5 6" key="1">
    <citation type="journal article" date="2017" name="Genome Med.">
        <title>A novel Ruminococcus gnavus clade enriched in inflammatory bowel disease patients.</title>
        <authorList>
            <person name="Hall A.B."/>
            <person name="Yassour M."/>
            <person name="Sauk J."/>
            <person name="Garner A."/>
            <person name="Jiang X."/>
            <person name="Arthur T."/>
            <person name="Lagoudas G.K."/>
            <person name="Vatanen T."/>
            <person name="Fornelos N."/>
            <person name="Wilson R."/>
            <person name="Bertha M."/>
            <person name="Cohen M."/>
            <person name="Garber J."/>
            <person name="Khalili H."/>
            <person name="Gevers D."/>
            <person name="Ananthakrishnan A.N."/>
            <person name="Kugathasan S."/>
            <person name="Lander E.S."/>
            <person name="Blainey P."/>
            <person name="Vlamakis H."/>
            <person name="Xavier R.J."/>
            <person name="Huttenhower C."/>
        </authorList>
    </citation>
    <scope>NUCLEOTIDE SEQUENCE [LARGE SCALE GENOMIC DNA]</scope>
    <source>
        <strain evidence="5 6">RJX1118</strain>
    </source>
</reference>
<evidence type="ECO:0000313" key="5">
    <source>
        <dbReference type="EMBL" id="PLT57925.1"/>
    </source>
</evidence>